<dbReference type="PANTHER" id="PTHR13059:SF13">
    <property type="entry name" value="PROTEIN CAPICUA HOMOLOG"/>
    <property type="match status" value="1"/>
</dbReference>
<dbReference type="CTD" id="23152"/>
<feature type="compositionally biased region" description="Polar residues" evidence="8">
    <location>
        <begin position="1011"/>
        <end position="1031"/>
    </location>
</feature>
<dbReference type="GeneID" id="106662748"/>
<dbReference type="Proteomes" id="UP000494040">
    <property type="component" value="Unassembled WGS sequence"/>
</dbReference>
<evidence type="ECO:0000313" key="11">
    <source>
        <dbReference type="Proteomes" id="UP000494040"/>
    </source>
</evidence>
<feature type="region of interest" description="Disordered" evidence="8">
    <location>
        <begin position="334"/>
        <end position="356"/>
    </location>
</feature>
<keyword evidence="6 7" id="KW-0539">Nucleus</keyword>
<dbReference type="EnsemblMetazoa" id="XM_024230709.1">
    <property type="protein sequence ID" value="XP_024086477.1"/>
    <property type="gene ID" value="LOC106662748"/>
</dbReference>
<dbReference type="Pfam" id="PF25981">
    <property type="entry name" value="HTH_Cic_C"/>
    <property type="match status" value="1"/>
</dbReference>
<feature type="compositionally biased region" description="Polar residues" evidence="8">
    <location>
        <begin position="406"/>
        <end position="419"/>
    </location>
</feature>
<dbReference type="Pfam" id="PF16090">
    <property type="entry name" value="DUF4819"/>
    <property type="match status" value="1"/>
</dbReference>
<dbReference type="InterPro" id="IPR009071">
    <property type="entry name" value="HMG_box_dom"/>
</dbReference>
<dbReference type="InterPro" id="IPR058607">
    <property type="entry name" value="HMG-box_Cic-like"/>
</dbReference>
<evidence type="ECO:0000256" key="2">
    <source>
        <dbReference type="ARBA" id="ARBA00022553"/>
    </source>
</evidence>
<dbReference type="InterPro" id="IPR036910">
    <property type="entry name" value="HMG_box_dom_sf"/>
</dbReference>
<feature type="compositionally biased region" description="Polar residues" evidence="8">
    <location>
        <begin position="334"/>
        <end position="352"/>
    </location>
</feature>
<dbReference type="CDD" id="cd21990">
    <property type="entry name" value="HMG-box_CIC-like"/>
    <property type="match status" value="1"/>
</dbReference>
<feature type="region of interest" description="Disordered" evidence="8">
    <location>
        <begin position="985"/>
        <end position="1031"/>
    </location>
</feature>
<keyword evidence="5" id="KW-0804">Transcription</keyword>
<dbReference type="Gene3D" id="1.10.30.10">
    <property type="entry name" value="High mobility group box domain"/>
    <property type="match status" value="1"/>
</dbReference>
<evidence type="ECO:0000313" key="10">
    <source>
        <dbReference type="EnsemblMetazoa" id="XP_024086477.1"/>
    </source>
</evidence>
<feature type="domain" description="HMG box" evidence="9">
    <location>
        <begin position="912"/>
        <end position="980"/>
    </location>
</feature>
<feature type="region of interest" description="Disordered" evidence="8">
    <location>
        <begin position="838"/>
        <end position="864"/>
    </location>
</feature>
<dbReference type="PROSITE" id="PS50118">
    <property type="entry name" value="HMG_BOX_2"/>
    <property type="match status" value="1"/>
</dbReference>
<evidence type="ECO:0000256" key="8">
    <source>
        <dbReference type="SAM" id="MobiDB-lite"/>
    </source>
</evidence>
<dbReference type="InterPro" id="IPR032147">
    <property type="entry name" value="Cic_dom"/>
</dbReference>
<feature type="compositionally biased region" description="Pro residues" evidence="8">
    <location>
        <begin position="838"/>
        <end position="854"/>
    </location>
</feature>
<dbReference type="OrthoDB" id="10051111at2759"/>
<keyword evidence="3" id="KW-0805">Transcription regulation</keyword>
<feature type="compositionally biased region" description="Polar residues" evidence="8">
    <location>
        <begin position="1623"/>
        <end position="1635"/>
    </location>
</feature>
<evidence type="ECO:0000256" key="7">
    <source>
        <dbReference type="PROSITE-ProRule" id="PRU00267"/>
    </source>
</evidence>
<feature type="compositionally biased region" description="Polar residues" evidence="8">
    <location>
        <begin position="1195"/>
        <end position="1215"/>
    </location>
</feature>
<organism evidence="10 11">
    <name type="scientific">Cimex lectularius</name>
    <name type="common">Bed bug</name>
    <name type="synonym">Acanthia lectularia</name>
    <dbReference type="NCBI Taxonomy" id="79782"/>
    <lineage>
        <taxon>Eukaryota</taxon>
        <taxon>Metazoa</taxon>
        <taxon>Ecdysozoa</taxon>
        <taxon>Arthropoda</taxon>
        <taxon>Hexapoda</taxon>
        <taxon>Insecta</taxon>
        <taxon>Pterygota</taxon>
        <taxon>Neoptera</taxon>
        <taxon>Paraneoptera</taxon>
        <taxon>Hemiptera</taxon>
        <taxon>Heteroptera</taxon>
        <taxon>Panheteroptera</taxon>
        <taxon>Cimicomorpha</taxon>
        <taxon>Cimicidae</taxon>
        <taxon>Cimex</taxon>
    </lineage>
</organism>
<dbReference type="GO" id="GO:0005634">
    <property type="term" value="C:nucleus"/>
    <property type="evidence" value="ECO:0007669"/>
    <property type="project" value="UniProtKB-UniRule"/>
</dbReference>
<dbReference type="SUPFAM" id="SSF47095">
    <property type="entry name" value="HMG-box"/>
    <property type="match status" value="1"/>
</dbReference>
<dbReference type="InterPro" id="IPR058606">
    <property type="entry name" value="HTH_Cic_C"/>
</dbReference>
<feature type="region of interest" description="Disordered" evidence="8">
    <location>
        <begin position="876"/>
        <end position="909"/>
    </location>
</feature>
<dbReference type="PANTHER" id="PTHR13059">
    <property type="entry name" value="HMG-BOX TRANSCRIPTION FACTOR BBX"/>
    <property type="match status" value="1"/>
</dbReference>
<dbReference type="InterPro" id="IPR052412">
    <property type="entry name" value="CC-Dev_Transcription_Reg"/>
</dbReference>
<feature type="region of interest" description="Disordered" evidence="8">
    <location>
        <begin position="1081"/>
        <end position="1100"/>
    </location>
</feature>
<evidence type="ECO:0000256" key="1">
    <source>
        <dbReference type="ARBA" id="ARBA00022491"/>
    </source>
</evidence>
<evidence type="ECO:0000256" key="5">
    <source>
        <dbReference type="ARBA" id="ARBA00023163"/>
    </source>
</evidence>
<evidence type="ECO:0000256" key="3">
    <source>
        <dbReference type="ARBA" id="ARBA00023015"/>
    </source>
</evidence>
<keyword evidence="1" id="KW-0678">Repressor</keyword>
<keyword evidence="2" id="KW-0597">Phosphoprotein</keyword>
<feature type="compositionally biased region" description="Polar residues" evidence="8">
    <location>
        <begin position="879"/>
        <end position="902"/>
    </location>
</feature>
<keyword evidence="4 7" id="KW-0238">DNA-binding</keyword>
<dbReference type="RefSeq" id="XP_024086477.1">
    <property type="nucleotide sequence ID" value="XM_024230709.1"/>
</dbReference>
<feature type="DNA-binding region" description="HMG box" evidence="7">
    <location>
        <begin position="912"/>
        <end position="980"/>
    </location>
</feature>
<dbReference type="EnsemblMetazoa" id="XM_024230704.1">
    <property type="protein sequence ID" value="XP_024086472.1"/>
    <property type="gene ID" value="LOC106662748"/>
</dbReference>
<reference evidence="10" key="1">
    <citation type="submission" date="2022-01" db="UniProtKB">
        <authorList>
            <consortium name="EnsemblMetazoa"/>
        </authorList>
    </citation>
    <scope>IDENTIFICATION</scope>
</reference>
<evidence type="ECO:0000256" key="6">
    <source>
        <dbReference type="ARBA" id="ARBA00023242"/>
    </source>
</evidence>
<feature type="region of interest" description="Disordered" evidence="8">
    <location>
        <begin position="469"/>
        <end position="518"/>
    </location>
</feature>
<feature type="compositionally biased region" description="Polar residues" evidence="8">
    <location>
        <begin position="1085"/>
        <end position="1096"/>
    </location>
</feature>
<sequence>MLGYLTMLEKREIKDYEGTESGIVRVDNHQTNIIMTSNNNSINDPKEAALISAKKLPKKRKFVPSEEDYEKPLAESFTSVVVPPQVTAVDYSCLNSQKTRENERQSTSLSYAEIHKSEERVDVGCVENSDLTHRPVHVRNDIDLKEWIDTHVLAKREDTYLPGVIRRAGQNGEVWVELDNYEHKGQHVIFTDVLNSGKYDIILDASPSAGQVNVNARVCVKVPSLSDEHHIHQRVYIEGVVCKVTSAPRRFVVQLIGNQQGKEVIVSRADLRLLLPPWWEELEDIEENNREIAHSTLNNGYVLPNNGHLLHHIVPGLQGNESITYYRTSPSSPLHNMATPNSLISTAPSNASGEDLRRRQFDDFVESDDDLRREDILFPTDAGSSKRSSVHSRGSTSSLLEHGSITPRSTPATPRSQAATPHKYKKGDVVSTPSGIRKKFNGKQWRRLCSKGDCTKESQRRGYCSRHLSLKGNNNTLRPQPANFPRNKGSVLDGEETSRDSDTSPNYGERRRFDPDETEAANMLVSLGTSRSATPAYSPTNHNPSPSIPVQSPVTVGSRQNVFLPIPSMQRHPQPSPVQHHFMVGSYQQHVIRPELVRPTTLMGQHQEGRCSPVNTGMATSVIRISPSPQQQQQQIGTHIAWKVDSPSPPATHAPHGYNILQQALTHPESHPMDEDQPQQRLQEQQDVQQQVSNLRILKIDDRLIQRPPHHQESVIRKDNSTHHSVLVEKPLTVLHQVVNKPMQFTNENINLHNTSNTVNTVNEQNVSQQTQMGKTNVYQQHVIVNPTELLPVLPLQNKSDDSPQRNGGVAVNTSSGMALYQWDTLVPLLGTSPPLTPPILSPPLSAPPVPIDPPHQADEEDDDVFEPVREQVPLIQEGLSNSSAGKRRTQSLSALQSSKEPQSPLKAKDRIRRPMNAFMIFSKRHRPLVHQRHPNQDNRTVSKILGEWWYALRPDEKQKYHDLASEVKEAHFKAHPEWKWCSKDRRKSSTSSGRGKLGSAEDGAECIRPTSPQFPSTSNTSIENKTVPENNKTVEASVSGQGTNHPEDEFSDEDQMVICVEESEVDLKCKEKVENSDCEMPQHCFSSTPRPSSPGSVDVTCRPKPIKARIGSTGLESSVKHPTTPGENVPIVPYPYHSPINPTGVSAFQPTGGGAFKSMPISPKVAKSEFGSNGALNSVTWCTSGVKDNEWQKSEQSGVLKSNHPLSSQPTVLHQHSYKPPSTPTSQGGSKQANIVKTTTINCKQAITYTQAQPVTLYVPSTNSLFTNLLLKNEQTTEPVKYLVQNARFQNVYVSAAADTGRSANQIKLVTAQSNPTVIVSKPSSITTIQDKSESQKTGPELYDGDRRMEIEMKPSNQEGQTNSNFNEMKPENLENMEVDVQEEKTFILDPTPAQLGKAPLQRRQSMVMNSNDNQMNSEAVKVNNSAPVKREEEVPVSPSGKKSFFKKNVEDGMDRVLETVNFEKKFSSLPEYKPDECQSPSAISVPSSPHVFNQFRKKQINRTTDECQNNEIASTPKTAKLVGNTFFGPDFNIDAFKGLECNEAMEGLSPRTPKTPGGREIEKGHRRMLEQRRNLVMQLFNDHGFFPSTQATNAFQANHSDIFPSKSSLQLKIREVRQRLKAQTPTTGGSANLMSPLEPSTPGMPSHSSISHNTGNSNIPTSSNNS</sequence>
<dbReference type="GO" id="GO:0000981">
    <property type="term" value="F:DNA-binding transcription factor activity, RNA polymerase II-specific"/>
    <property type="evidence" value="ECO:0007669"/>
    <property type="project" value="TreeGrafter"/>
</dbReference>
<evidence type="ECO:0000259" key="9">
    <source>
        <dbReference type="PROSITE" id="PS50118"/>
    </source>
</evidence>
<accession>A0A8I6SNM4</accession>
<evidence type="ECO:0000256" key="4">
    <source>
        <dbReference type="ARBA" id="ARBA00023125"/>
    </source>
</evidence>
<protein>
    <recommendedName>
        <fullName evidence="9">HMG box domain-containing protein</fullName>
    </recommendedName>
</protein>
<feature type="region of interest" description="Disordered" evidence="8">
    <location>
        <begin position="1622"/>
        <end position="1668"/>
    </location>
</feature>
<dbReference type="GO" id="GO:0000977">
    <property type="term" value="F:RNA polymerase II transcription regulatory region sequence-specific DNA binding"/>
    <property type="evidence" value="ECO:0007669"/>
    <property type="project" value="TreeGrafter"/>
</dbReference>
<dbReference type="FunFam" id="1.10.30.10:FF:000010">
    <property type="entry name" value="Capicua transcriptional repressor b"/>
    <property type="match status" value="1"/>
</dbReference>
<feature type="region of interest" description="Disordered" evidence="8">
    <location>
        <begin position="1194"/>
        <end position="1233"/>
    </location>
</feature>
<dbReference type="Pfam" id="PF00505">
    <property type="entry name" value="HMG_box"/>
    <property type="match status" value="1"/>
</dbReference>
<name>A0A8I6SNM4_CIMLE</name>
<feature type="compositionally biased region" description="Low complexity" evidence="8">
    <location>
        <begin position="385"/>
        <end position="398"/>
    </location>
</feature>
<feature type="compositionally biased region" description="Polar residues" evidence="8">
    <location>
        <begin position="1648"/>
        <end position="1668"/>
    </location>
</feature>
<dbReference type="SMART" id="SM00398">
    <property type="entry name" value="HMG"/>
    <property type="match status" value="1"/>
</dbReference>
<feature type="region of interest" description="Disordered" evidence="8">
    <location>
        <begin position="377"/>
        <end position="437"/>
    </location>
</feature>
<proteinExistence type="predicted"/>
<feature type="compositionally biased region" description="Basic and acidic residues" evidence="8">
    <location>
        <begin position="496"/>
        <end position="515"/>
    </location>
</feature>
<keyword evidence="11" id="KW-1185">Reference proteome</keyword>
<feature type="compositionally biased region" description="Low complexity" evidence="8">
    <location>
        <begin position="990"/>
        <end position="999"/>
    </location>
</feature>
<dbReference type="RefSeq" id="XP_024086472.1">
    <property type="nucleotide sequence ID" value="XM_024230704.1"/>
</dbReference>
<dbReference type="OMA" id="LGSWGWE"/>